<sequence length="88" mass="10440">MVIRIKTALSEINTLWNRNVYSFYQSRIANRYPLNRKAEQSISLEDFRDFFGPNGRVQRFYNDYLKFFLEDNAELSVVNGESVISSEF</sequence>
<dbReference type="PANTHER" id="PTHR36153:SF1">
    <property type="entry name" value="TYPE VI SECRETION SYSTEM COMPONENT TSSM1"/>
    <property type="match status" value="1"/>
</dbReference>
<proteinExistence type="predicted"/>
<evidence type="ECO:0000313" key="3">
    <source>
        <dbReference type="Proteomes" id="UP000278733"/>
    </source>
</evidence>
<dbReference type="Pfam" id="PF21070">
    <property type="entry name" value="IcmF_helical"/>
    <property type="match status" value="1"/>
</dbReference>
<dbReference type="Proteomes" id="UP000278733">
    <property type="component" value="Chromosome"/>
</dbReference>
<dbReference type="PANTHER" id="PTHR36153">
    <property type="entry name" value="INNER MEMBRANE PROTEIN-RELATED"/>
    <property type="match status" value="1"/>
</dbReference>
<evidence type="ECO:0000313" key="2">
    <source>
        <dbReference type="EMBL" id="VEH67775.1"/>
    </source>
</evidence>
<dbReference type="KEGG" id="rpne:NCTC8284_02983"/>
<evidence type="ECO:0000259" key="1">
    <source>
        <dbReference type="Pfam" id="PF21070"/>
    </source>
</evidence>
<organism evidence="2 3">
    <name type="scientific">Rodentibacter pneumotropicus</name>
    <dbReference type="NCBI Taxonomy" id="758"/>
    <lineage>
        <taxon>Bacteria</taxon>
        <taxon>Pseudomonadati</taxon>
        <taxon>Pseudomonadota</taxon>
        <taxon>Gammaproteobacteria</taxon>
        <taxon>Pasteurellales</taxon>
        <taxon>Pasteurellaceae</taxon>
        <taxon>Rodentibacter</taxon>
    </lineage>
</organism>
<dbReference type="InterPro" id="IPR053156">
    <property type="entry name" value="T6SS_TssM-like"/>
</dbReference>
<accession>A0A3S4VFJ0</accession>
<gene>
    <name evidence="2" type="ORF">NCTC8284_02983</name>
</gene>
<dbReference type="AlphaFoldDB" id="A0A3S4VFJ0"/>
<protein>
    <submittedName>
        <fullName evidence="2">Uncharacterized protein conserved in bacteria</fullName>
    </submittedName>
</protein>
<reference evidence="2 3" key="1">
    <citation type="submission" date="2018-12" db="EMBL/GenBank/DDBJ databases">
        <authorList>
            <consortium name="Pathogen Informatics"/>
        </authorList>
    </citation>
    <scope>NUCLEOTIDE SEQUENCE [LARGE SCALE GENOMIC DNA]</scope>
    <source>
        <strain evidence="2 3">NCTC8284</strain>
    </source>
</reference>
<dbReference type="InterPro" id="IPR048677">
    <property type="entry name" value="TssM1_hel"/>
</dbReference>
<dbReference type="EMBL" id="LR134405">
    <property type="protein sequence ID" value="VEH67775.1"/>
    <property type="molecule type" value="Genomic_DNA"/>
</dbReference>
<name>A0A3S4VFJ0_9PAST</name>
<feature type="domain" description="Type VI secretion system component TssM1 helical" evidence="1">
    <location>
        <begin position="10"/>
        <end position="79"/>
    </location>
</feature>